<accession>A0ABR1JL62</accession>
<evidence type="ECO:0000313" key="7">
    <source>
        <dbReference type="Proteomes" id="UP001498398"/>
    </source>
</evidence>
<feature type="region of interest" description="Disordered" evidence="4">
    <location>
        <begin position="770"/>
        <end position="794"/>
    </location>
</feature>
<dbReference type="InterPro" id="IPR000719">
    <property type="entry name" value="Prot_kinase_dom"/>
</dbReference>
<dbReference type="PANTHER" id="PTHR24346">
    <property type="entry name" value="MAP/MICROTUBULE AFFINITY-REGULATING KINASE"/>
    <property type="match status" value="1"/>
</dbReference>
<feature type="region of interest" description="Disordered" evidence="4">
    <location>
        <begin position="569"/>
        <end position="637"/>
    </location>
</feature>
<feature type="region of interest" description="Disordered" evidence="4">
    <location>
        <begin position="454"/>
        <end position="545"/>
    </location>
</feature>
<evidence type="ECO:0000256" key="1">
    <source>
        <dbReference type="ARBA" id="ARBA00022741"/>
    </source>
</evidence>
<keyword evidence="1 3" id="KW-0547">Nucleotide-binding</keyword>
<feature type="binding site" evidence="3">
    <location>
        <position position="78"/>
    </location>
    <ligand>
        <name>ATP</name>
        <dbReference type="ChEBI" id="CHEBI:30616"/>
    </ligand>
</feature>
<dbReference type="SMART" id="SM00220">
    <property type="entry name" value="S_TKc"/>
    <property type="match status" value="1"/>
</dbReference>
<dbReference type="InterPro" id="IPR011009">
    <property type="entry name" value="Kinase-like_dom_sf"/>
</dbReference>
<keyword evidence="2 3" id="KW-0067">ATP-binding</keyword>
<evidence type="ECO:0000259" key="5">
    <source>
        <dbReference type="PROSITE" id="PS50011"/>
    </source>
</evidence>
<dbReference type="PANTHER" id="PTHR24346:SF110">
    <property type="entry name" value="NON-SPECIFIC SERINE_THREONINE PROTEIN KINASE"/>
    <property type="match status" value="1"/>
</dbReference>
<protein>
    <submittedName>
        <fullName evidence="6">Serine/threonine-protein kinase gin4</fullName>
        <ecNumber evidence="6">2.7.11.1</ecNumber>
    </submittedName>
</protein>
<feature type="compositionally biased region" description="Polar residues" evidence="4">
    <location>
        <begin position="569"/>
        <end position="584"/>
    </location>
</feature>
<dbReference type="EC" id="2.7.11.1" evidence="6"/>
<dbReference type="Proteomes" id="UP001498398">
    <property type="component" value="Unassembled WGS sequence"/>
</dbReference>
<dbReference type="InterPro" id="IPR008271">
    <property type="entry name" value="Ser/Thr_kinase_AS"/>
</dbReference>
<feature type="compositionally biased region" description="Low complexity" evidence="4">
    <location>
        <begin position="519"/>
        <end position="532"/>
    </location>
</feature>
<proteinExistence type="predicted"/>
<keyword evidence="7" id="KW-1185">Reference proteome</keyword>
<feature type="region of interest" description="Disordered" evidence="4">
    <location>
        <begin position="1"/>
        <end position="21"/>
    </location>
</feature>
<dbReference type="PROSITE" id="PS00107">
    <property type="entry name" value="PROTEIN_KINASE_ATP"/>
    <property type="match status" value="1"/>
</dbReference>
<feature type="domain" description="Protein kinase" evidence="5">
    <location>
        <begin position="49"/>
        <end position="315"/>
    </location>
</feature>
<organism evidence="6 7">
    <name type="scientific">Marasmiellus scandens</name>
    <dbReference type="NCBI Taxonomy" id="2682957"/>
    <lineage>
        <taxon>Eukaryota</taxon>
        <taxon>Fungi</taxon>
        <taxon>Dikarya</taxon>
        <taxon>Basidiomycota</taxon>
        <taxon>Agaricomycotina</taxon>
        <taxon>Agaricomycetes</taxon>
        <taxon>Agaricomycetidae</taxon>
        <taxon>Agaricales</taxon>
        <taxon>Marasmiineae</taxon>
        <taxon>Omphalotaceae</taxon>
        <taxon>Marasmiellus</taxon>
    </lineage>
</organism>
<feature type="compositionally biased region" description="Basic and acidic residues" evidence="4">
    <location>
        <begin position="773"/>
        <end position="783"/>
    </location>
</feature>
<dbReference type="EMBL" id="JBANRG010000010">
    <property type="protein sequence ID" value="KAK7463047.1"/>
    <property type="molecule type" value="Genomic_DNA"/>
</dbReference>
<dbReference type="PROSITE" id="PS00108">
    <property type="entry name" value="PROTEIN_KINASE_ST"/>
    <property type="match status" value="1"/>
</dbReference>
<name>A0ABR1JL62_9AGAR</name>
<dbReference type="InterPro" id="IPR017441">
    <property type="entry name" value="Protein_kinase_ATP_BS"/>
</dbReference>
<dbReference type="GO" id="GO:0004674">
    <property type="term" value="F:protein serine/threonine kinase activity"/>
    <property type="evidence" value="ECO:0007669"/>
    <property type="project" value="UniProtKB-EC"/>
</dbReference>
<evidence type="ECO:0000313" key="6">
    <source>
        <dbReference type="EMBL" id="KAK7463047.1"/>
    </source>
</evidence>
<evidence type="ECO:0000256" key="2">
    <source>
        <dbReference type="ARBA" id="ARBA00022840"/>
    </source>
</evidence>
<reference evidence="6 7" key="1">
    <citation type="submission" date="2024-01" db="EMBL/GenBank/DDBJ databases">
        <title>A draft genome for the cacao thread blight pathogen Marasmiellus scandens.</title>
        <authorList>
            <person name="Baruah I.K."/>
            <person name="Leung J."/>
            <person name="Bukari Y."/>
            <person name="Amoako-Attah I."/>
            <person name="Meinhardt L.W."/>
            <person name="Bailey B.A."/>
            <person name="Cohen S.P."/>
        </authorList>
    </citation>
    <scope>NUCLEOTIDE SEQUENCE [LARGE SCALE GENOMIC DNA]</scope>
    <source>
        <strain evidence="6 7">GH-19</strain>
    </source>
</reference>
<evidence type="ECO:0000256" key="4">
    <source>
        <dbReference type="SAM" id="MobiDB-lite"/>
    </source>
</evidence>
<comment type="caution">
    <text evidence="6">The sequence shown here is derived from an EMBL/GenBank/DDBJ whole genome shotgun (WGS) entry which is preliminary data.</text>
</comment>
<evidence type="ECO:0000256" key="3">
    <source>
        <dbReference type="PROSITE-ProRule" id="PRU10141"/>
    </source>
</evidence>
<gene>
    <name evidence="6" type="primary">GIN4_2</name>
    <name evidence="6" type="ORF">VKT23_007633</name>
</gene>
<dbReference type="Gene3D" id="1.10.510.10">
    <property type="entry name" value="Transferase(Phosphotransferase) domain 1"/>
    <property type="match status" value="1"/>
</dbReference>
<dbReference type="PROSITE" id="PS50011">
    <property type="entry name" value="PROTEIN_KINASE_DOM"/>
    <property type="match status" value="1"/>
</dbReference>
<sequence length="1050" mass="113141">MASISSTPPRAPPVKYSTPLGTRWEKEKEAAGGAAAFDLPTDPKELGPWILGECVGKGASGRVKIAKHKRTGQLAAVKILPIAPLISSRASQADEQIKSEKYRLGIDREITMMKLMNHPNILRIYDVYEGSDELFLVLEYVEGGELFDFLVNNGRLSPPKALAFFKQIIYGLNYAHTFSIIHRDLKPENILIASLNPPLLKIADWGMAAFAPPSLQLETSCGSPHYASPEIVNGEKYQGNSTDIWSCGVILYALLTGRLPFDDKNVKVLLNKVKSGKYEMPSGMDPLAKDLIARMLVIDSKKRITIPEILDHPWLRSAISSTIGLDGRLVGDTPPLPPSPTFLAQPIADPSLIDLDLLASLRIIWGRHSDPDAENIKRDLCSPAGHGIHAKAYYFLLGEYRKTTSKFNEELDGASSSRGLGARSLTFNLGWELDTSNLGGSLVTKYSTARGEMVHVGPRAPTPGAVSGLAPPTMSRNSSSSRGRPMTPAGPRLPNVPGYPPRSRNPSQPNSSFAMPDMSRAASSRGSTTTSGPRPPPPRRGYTISHLGKHDTITSSVQFSDAPLRTSYQYASSRCSRPRSATTDQTDEYHSASGVRESSAKQTMSRNKSSEEPRRVQSVRRTRIPSPVCPPPPLPSNAIHAPVPVRVESIASPSAPANADTPLSLLSGPKTANMELQKTMDRLAEQVNELTSADRDQDISAPTQAPATERCVKPSRVVSIAREKSDKENRNTANGSWYHASAEEGKSRAGNVNVNGKGMVFADNGNVNVSANDKVRKDKDRKSRPPPLEFSTLNRKRSTLGSPIALSPPTMSATVPKTNLASPVVGEFKGWLSNLFGRKSSSGAAILYSYDDVYKTRRDVISFLESVGVVIDLEESVSGNDSCLVVQCRVEDSPTDALAHLNMKPVRFKVEVTSVVGSGVGAGGAFVTNPAYSPVTPASNSGYFLRARGNTIGGGRSPCASPLPSPSPTAASNGSGSYGRYVSAIVLHQEKGSATTFKAIWRRLRERYEDGSGLATAPLSLAINTYPSPASFSPMPVTTPTMDHAQRFAV</sequence>
<keyword evidence="6" id="KW-0418">Kinase</keyword>
<dbReference type="SUPFAM" id="SSF56112">
    <property type="entry name" value="Protein kinase-like (PK-like)"/>
    <property type="match status" value="1"/>
</dbReference>
<feature type="region of interest" description="Disordered" evidence="4">
    <location>
        <begin position="955"/>
        <end position="974"/>
    </location>
</feature>
<dbReference type="Pfam" id="PF00069">
    <property type="entry name" value="Pkinase"/>
    <property type="match status" value="1"/>
</dbReference>
<keyword evidence="6" id="KW-0808">Transferase</keyword>
<feature type="compositionally biased region" description="Low complexity" evidence="4">
    <location>
        <begin position="501"/>
        <end position="512"/>
    </location>
</feature>